<reference evidence="1" key="1">
    <citation type="submission" date="2018-06" db="EMBL/GenBank/DDBJ databases">
        <authorList>
            <person name="Zhirakovskaya E."/>
        </authorList>
    </citation>
    <scope>NUCLEOTIDE SEQUENCE</scope>
</reference>
<proteinExistence type="predicted"/>
<accession>A0A3B1DND4</accession>
<dbReference type="EMBL" id="UOGK01000138">
    <property type="protein sequence ID" value="VAX38353.1"/>
    <property type="molecule type" value="Genomic_DNA"/>
</dbReference>
<dbReference type="AlphaFoldDB" id="A0A3B1DND4"/>
<evidence type="ECO:0008006" key="2">
    <source>
        <dbReference type="Google" id="ProtNLM"/>
    </source>
</evidence>
<dbReference type="InterPro" id="IPR029058">
    <property type="entry name" value="AB_hydrolase_fold"/>
</dbReference>
<protein>
    <recommendedName>
        <fullName evidence="2">Peptidase S9 prolyl oligopeptidase catalytic domain-containing protein</fullName>
    </recommendedName>
</protein>
<sequence>MNSRIFSCQWGGRLVRPIPLRLAEGVPSADEAGEVRPPSSLREPRCTRFSAAICLFSANFFRFGSLYSAAPPSVACATTPSSKRRGIARSGSRWPGSPSRLFLCIAALLLPVLTSFTVPICAAQSTSAAAAPESLPWPTREAVLVEEIKVGPWALRGVGGLGLGWEAADIADAAAVAEMLDGQKVRFEDEGSIVVRMPEGTLSSTARIAGKPVAAYKFLSADAREDGVVQLQRTWFVLYAPRDTDEEAAVSGVVLLLPGMFGTPEPVIDSLVGMLRDRGWHVLRMLTHSSRFTEKAGYTLDPEGDLEGVAGAIADELGDRAVECALAVEAVGGYIAKTRPDIPIATRIALGMSGGGMVLPTIVAREPGAYSAAVFIGAGCDFAAIGMESNYADWIDAVRIGWKGEAEGSTASEAADRFTELYRQAATFDSYNTAPRMADLPTLMLHGSTDKAVPAALGELLWQRLGEPERWSAPVGHEMLFMAFVPSKTTDLLDWMEEALK</sequence>
<organism evidence="1">
    <name type="scientific">hydrothermal vent metagenome</name>
    <dbReference type="NCBI Taxonomy" id="652676"/>
    <lineage>
        <taxon>unclassified sequences</taxon>
        <taxon>metagenomes</taxon>
        <taxon>ecological metagenomes</taxon>
    </lineage>
</organism>
<dbReference type="SUPFAM" id="SSF53474">
    <property type="entry name" value="alpha/beta-Hydrolases"/>
    <property type="match status" value="1"/>
</dbReference>
<evidence type="ECO:0000313" key="1">
    <source>
        <dbReference type="EMBL" id="VAX38353.1"/>
    </source>
</evidence>
<name>A0A3B1DND4_9ZZZZ</name>
<dbReference type="Gene3D" id="3.40.50.1820">
    <property type="entry name" value="alpha/beta hydrolase"/>
    <property type="match status" value="1"/>
</dbReference>
<gene>
    <name evidence="1" type="ORF">MNBD_PLANCTO03-1884</name>
</gene>